<dbReference type="EMBL" id="BK068110">
    <property type="protein sequence ID" value="DBA56160.1"/>
    <property type="molecule type" value="Genomic_DNA"/>
</dbReference>
<dbReference type="PROSITE" id="PS50943">
    <property type="entry name" value="HTH_CROC1"/>
    <property type="match status" value="1"/>
</dbReference>
<dbReference type="CDD" id="cd00093">
    <property type="entry name" value="HTH_XRE"/>
    <property type="match status" value="1"/>
</dbReference>
<organism evidence="2">
    <name type="scientific">Porphyromonas phage phage029a_Kyudai3</name>
    <dbReference type="NCBI Taxonomy" id="3154119"/>
    <lineage>
        <taxon>Viruses</taxon>
        <taxon>Duplodnaviria</taxon>
        <taxon>Heunggongvirae</taxon>
        <taxon>Uroviricota</taxon>
        <taxon>Caudoviricetes</taxon>
        <taxon>Nixviridae</taxon>
        <taxon>Haasevirus</taxon>
        <taxon>Haasevirus pging00V</taxon>
    </lineage>
</organism>
<dbReference type="SMART" id="SM00530">
    <property type="entry name" value="HTH_XRE"/>
    <property type="match status" value="1"/>
</dbReference>
<dbReference type="InterPro" id="IPR010982">
    <property type="entry name" value="Lambda_DNA-bd_dom_sf"/>
</dbReference>
<reference evidence="2" key="2">
    <citation type="submission" date="2024-05" db="EMBL/GenBank/DDBJ databases">
        <authorList>
            <person name="Matrishin C.B."/>
            <person name="Kauffman K.M."/>
        </authorList>
    </citation>
    <scope>NUCLEOTIDE SEQUENCE</scope>
</reference>
<evidence type="ECO:0000259" key="1">
    <source>
        <dbReference type="PROSITE" id="PS50943"/>
    </source>
</evidence>
<proteinExistence type="predicted"/>
<evidence type="ECO:0000313" key="2">
    <source>
        <dbReference type="EMBL" id="DBA56160.1"/>
    </source>
</evidence>
<name>A0AAT9J997_9CAUD</name>
<dbReference type="InterPro" id="IPR001387">
    <property type="entry name" value="Cro/C1-type_HTH"/>
</dbReference>
<dbReference type="Pfam" id="PF01381">
    <property type="entry name" value="HTH_3"/>
    <property type="match status" value="1"/>
</dbReference>
<dbReference type="GO" id="GO:0003677">
    <property type="term" value="F:DNA binding"/>
    <property type="evidence" value="ECO:0007669"/>
    <property type="project" value="InterPro"/>
</dbReference>
<protein>
    <submittedName>
        <fullName evidence="2">HTH DNA binding protein</fullName>
    </submittedName>
</protein>
<feature type="domain" description="HTH cro/C1-type" evidence="1">
    <location>
        <begin position="11"/>
        <end position="65"/>
    </location>
</feature>
<sequence length="117" mass="13385">MNQFNDIRDNIKTLIAIRNVKQETVADAAGISQSYMSEILSKKKQLHYEKLLLIANFFDIDIVNLITYPKIYVPRPEDDIPVEAIIQLRVSSDKRDSILRLVLGEDAVEVISNNLNK</sequence>
<dbReference type="Gene3D" id="1.10.260.40">
    <property type="entry name" value="lambda repressor-like DNA-binding domains"/>
    <property type="match status" value="1"/>
</dbReference>
<reference evidence="2" key="1">
    <citation type="journal article" date="2023" name="Microbiome">
        <title>Phages are unrecognized players in the ecology of the oral pathogen Porphyromonas gingivalis.</title>
        <authorList>
            <person name="Matrishin C.B."/>
            <person name="Haase E.M."/>
            <person name="Dewhirst F.E."/>
            <person name="Mark Welch J.L."/>
            <person name="Miranda-Sanchez F."/>
            <person name="Chen T."/>
            <person name="MacFarland D.C."/>
            <person name="Kauffman K.M."/>
        </authorList>
    </citation>
    <scope>NUCLEOTIDE SEQUENCE</scope>
</reference>
<dbReference type="SUPFAM" id="SSF47413">
    <property type="entry name" value="lambda repressor-like DNA-binding domains"/>
    <property type="match status" value="1"/>
</dbReference>
<accession>A0AAT9J997</accession>